<dbReference type="GO" id="GO:0005524">
    <property type="term" value="F:ATP binding"/>
    <property type="evidence" value="ECO:0007669"/>
    <property type="project" value="UniProtKB-KW"/>
</dbReference>
<dbReference type="GO" id="GO:0015421">
    <property type="term" value="F:ABC-type oligopeptide transporter activity"/>
    <property type="evidence" value="ECO:0007669"/>
    <property type="project" value="TreeGrafter"/>
</dbReference>
<organism evidence="14 15">
    <name type="scientific">Azohydromonas caseinilytica</name>
    <dbReference type="NCBI Taxonomy" id="2728836"/>
    <lineage>
        <taxon>Bacteria</taxon>
        <taxon>Pseudomonadati</taxon>
        <taxon>Pseudomonadota</taxon>
        <taxon>Betaproteobacteria</taxon>
        <taxon>Burkholderiales</taxon>
        <taxon>Sphaerotilaceae</taxon>
        <taxon>Azohydromonas</taxon>
    </lineage>
</organism>
<keyword evidence="4 11" id="KW-0812">Transmembrane</keyword>
<evidence type="ECO:0000256" key="8">
    <source>
        <dbReference type="ARBA" id="ARBA00022989"/>
    </source>
</evidence>
<dbReference type="PROSITE" id="PS00211">
    <property type="entry name" value="ABC_TRANSPORTER_1"/>
    <property type="match status" value="1"/>
</dbReference>
<dbReference type="Proteomes" id="UP000574067">
    <property type="component" value="Unassembled WGS sequence"/>
</dbReference>
<dbReference type="PANTHER" id="PTHR43394:SF1">
    <property type="entry name" value="ATP-BINDING CASSETTE SUB-FAMILY B MEMBER 10, MITOCHONDRIAL"/>
    <property type="match status" value="1"/>
</dbReference>
<dbReference type="SUPFAM" id="SSF52540">
    <property type="entry name" value="P-loop containing nucleoside triphosphate hydrolases"/>
    <property type="match status" value="1"/>
</dbReference>
<evidence type="ECO:0000256" key="7">
    <source>
        <dbReference type="ARBA" id="ARBA00022967"/>
    </source>
</evidence>
<dbReference type="Gene3D" id="1.20.1560.10">
    <property type="entry name" value="ABC transporter type 1, transmembrane domain"/>
    <property type="match status" value="1"/>
</dbReference>
<evidence type="ECO:0000256" key="5">
    <source>
        <dbReference type="ARBA" id="ARBA00022741"/>
    </source>
</evidence>
<evidence type="ECO:0000256" key="1">
    <source>
        <dbReference type="ARBA" id="ARBA00004651"/>
    </source>
</evidence>
<dbReference type="PROSITE" id="PS50929">
    <property type="entry name" value="ABC_TM1F"/>
    <property type="match status" value="1"/>
</dbReference>
<dbReference type="Gene3D" id="3.40.50.300">
    <property type="entry name" value="P-loop containing nucleotide triphosphate hydrolases"/>
    <property type="match status" value="1"/>
</dbReference>
<keyword evidence="10 11" id="KW-0472">Membrane</keyword>
<dbReference type="GO" id="GO:0005886">
    <property type="term" value="C:plasma membrane"/>
    <property type="evidence" value="ECO:0007669"/>
    <property type="project" value="UniProtKB-SubCell"/>
</dbReference>
<dbReference type="SUPFAM" id="SSF90123">
    <property type="entry name" value="ABC transporter transmembrane region"/>
    <property type="match status" value="1"/>
</dbReference>
<evidence type="ECO:0000313" key="15">
    <source>
        <dbReference type="Proteomes" id="UP000574067"/>
    </source>
</evidence>
<keyword evidence="3" id="KW-1003">Cell membrane</keyword>
<feature type="transmembrane region" description="Helical" evidence="11">
    <location>
        <begin position="59"/>
        <end position="80"/>
    </location>
</feature>
<feature type="transmembrane region" description="Helical" evidence="11">
    <location>
        <begin position="24"/>
        <end position="47"/>
    </location>
</feature>
<dbReference type="GO" id="GO:0034040">
    <property type="term" value="F:ATPase-coupled lipid transmembrane transporter activity"/>
    <property type="evidence" value="ECO:0007669"/>
    <property type="project" value="InterPro"/>
</dbReference>
<dbReference type="InterPro" id="IPR036640">
    <property type="entry name" value="ABC1_TM_sf"/>
</dbReference>
<feature type="transmembrane region" description="Helical" evidence="11">
    <location>
        <begin position="155"/>
        <end position="177"/>
    </location>
</feature>
<sequence>MSSTPTTNKQIAKRLARYFWPERYGLAVAIVAFFAGSATEPLIPWLLQQALDKGFLEKPAFPLWSVPVALIGLFMVRGGLSFAGTYMLQRSVSHVVLELRRQLAAAVLRADAPLFSQFPPGVIVTKVINDPQNVAGQLGGAIITVLRDGTTAIALLGYLFYLNWQLTLLALVTVPMLRFGVRAVHRRILHVGSAGYQEQIRLVSVVDDLARAWRVIRTFDAADFETGRFASQARVVQRYAVKSAAASAMMTPMSQLVASLGVAAIVTLALYQAQQQGATVGEFAAYVAALLLLVSKTRPLTDVSQSIVGALIGARASFELMDSPPEPDLGQRTLERAQGTITFEDVTVRYPGTEQPALKALSLTVQPGTTVALVGSSGAGKTSVVNALLGFAQPESGQLLLDGVPVQELTKASLRRQFAVVSQEIVLFDGSIAANVVYAQPFDAARVETCLRAAALWDFVRSLPEGLQTPIGVNGSRLSGGQRQRLAIARALYKDAPVWILDEATSALDTESERAIQQALEQWQGQKTMIVIAHRLSTIRNADAICVMENGRVVEQGTHAELLVQHGRYAAMVQAQQAA</sequence>
<dbReference type="CDD" id="cd18552">
    <property type="entry name" value="ABC_6TM_MsbA_like"/>
    <property type="match status" value="1"/>
</dbReference>
<keyword evidence="8 11" id="KW-1133">Transmembrane helix</keyword>
<evidence type="ECO:0000313" key="14">
    <source>
        <dbReference type="EMBL" id="NML14164.1"/>
    </source>
</evidence>
<dbReference type="Pfam" id="PF00664">
    <property type="entry name" value="ABC_membrane"/>
    <property type="match status" value="1"/>
</dbReference>
<reference evidence="14 15" key="1">
    <citation type="submission" date="2020-04" db="EMBL/GenBank/DDBJ databases">
        <title>Azohydromonas sp. isolated from soil.</title>
        <authorList>
            <person name="Dahal R.H."/>
        </authorList>
    </citation>
    <scope>NUCLEOTIDE SEQUENCE [LARGE SCALE GENOMIC DNA]</scope>
    <source>
        <strain evidence="14 15">G-1-1-14</strain>
    </source>
</reference>
<proteinExistence type="predicted"/>
<dbReference type="InterPro" id="IPR017871">
    <property type="entry name" value="ABC_transporter-like_CS"/>
</dbReference>
<evidence type="ECO:0000259" key="12">
    <source>
        <dbReference type="PROSITE" id="PS50893"/>
    </source>
</evidence>
<protein>
    <submittedName>
        <fullName evidence="14">Lipid A export permease/ATP-binding protein MsbA</fullName>
    </submittedName>
</protein>
<evidence type="ECO:0000256" key="11">
    <source>
        <dbReference type="SAM" id="Phobius"/>
    </source>
</evidence>
<dbReference type="InterPro" id="IPR039421">
    <property type="entry name" value="Type_1_exporter"/>
</dbReference>
<dbReference type="NCBIfam" id="TIGR02203">
    <property type="entry name" value="MsbA_lipidA"/>
    <property type="match status" value="1"/>
</dbReference>
<dbReference type="Pfam" id="PF00005">
    <property type="entry name" value="ABC_tran"/>
    <property type="match status" value="1"/>
</dbReference>
<keyword evidence="7" id="KW-1278">Translocase</keyword>
<dbReference type="InterPro" id="IPR003593">
    <property type="entry name" value="AAA+_ATPase"/>
</dbReference>
<keyword evidence="15" id="KW-1185">Reference proteome</keyword>
<accession>A0A848F3D1</accession>
<comment type="caution">
    <text evidence="14">The sequence shown here is derived from an EMBL/GenBank/DDBJ whole genome shotgun (WGS) entry which is preliminary data.</text>
</comment>
<evidence type="ECO:0000256" key="2">
    <source>
        <dbReference type="ARBA" id="ARBA00022448"/>
    </source>
</evidence>
<keyword evidence="6 14" id="KW-0067">ATP-binding</keyword>
<evidence type="ECO:0000256" key="3">
    <source>
        <dbReference type="ARBA" id="ARBA00022475"/>
    </source>
</evidence>
<evidence type="ECO:0000259" key="13">
    <source>
        <dbReference type="PROSITE" id="PS50929"/>
    </source>
</evidence>
<comment type="subcellular location">
    <subcellularLocation>
        <location evidence="1">Cell membrane</location>
        <topology evidence="1">Multi-pass membrane protein</topology>
    </subcellularLocation>
</comment>
<dbReference type="GO" id="GO:0016887">
    <property type="term" value="F:ATP hydrolysis activity"/>
    <property type="evidence" value="ECO:0007669"/>
    <property type="project" value="InterPro"/>
</dbReference>
<dbReference type="SMART" id="SM00382">
    <property type="entry name" value="AAA"/>
    <property type="match status" value="1"/>
</dbReference>
<feature type="domain" description="ABC transmembrane type-1" evidence="13">
    <location>
        <begin position="27"/>
        <end position="309"/>
    </location>
</feature>
<evidence type="ECO:0000256" key="4">
    <source>
        <dbReference type="ARBA" id="ARBA00022692"/>
    </source>
</evidence>
<dbReference type="EMBL" id="JABBFW010000002">
    <property type="protein sequence ID" value="NML14164.1"/>
    <property type="molecule type" value="Genomic_DNA"/>
</dbReference>
<dbReference type="PANTHER" id="PTHR43394">
    <property type="entry name" value="ATP-DEPENDENT PERMEASE MDL1, MITOCHONDRIAL"/>
    <property type="match status" value="1"/>
</dbReference>
<evidence type="ECO:0000256" key="6">
    <source>
        <dbReference type="ARBA" id="ARBA00022840"/>
    </source>
</evidence>
<dbReference type="AlphaFoldDB" id="A0A848F3D1"/>
<evidence type="ECO:0000256" key="9">
    <source>
        <dbReference type="ARBA" id="ARBA00023055"/>
    </source>
</evidence>
<gene>
    <name evidence="14" type="primary">msbA</name>
    <name evidence="14" type="ORF">HHL10_04100</name>
</gene>
<dbReference type="InterPro" id="IPR003439">
    <property type="entry name" value="ABC_transporter-like_ATP-bd"/>
</dbReference>
<dbReference type="FunFam" id="3.40.50.300:FF:000221">
    <property type="entry name" value="Multidrug ABC transporter ATP-binding protein"/>
    <property type="match status" value="1"/>
</dbReference>
<dbReference type="PROSITE" id="PS50893">
    <property type="entry name" value="ABC_TRANSPORTER_2"/>
    <property type="match status" value="1"/>
</dbReference>
<dbReference type="InterPro" id="IPR011917">
    <property type="entry name" value="ABC_transpr_lipidA"/>
</dbReference>
<keyword evidence="2" id="KW-0813">Transport</keyword>
<evidence type="ECO:0000256" key="10">
    <source>
        <dbReference type="ARBA" id="ARBA00023136"/>
    </source>
</evidence>
<dbReference type="RefSeq" id="WP_169159074.1">
    <property type="nucleotide sequence ID" value="NZ_JABBFW010000002.1"/>
</dbReference>
<keyword evidence="9" id="KW-0445">Lipid transport</keyword>
<dbReference type="InterPro" id="IPR027417">
    <property type="entry name" value="P-loop_NTPase"/>
</dbReference>
<name>A0A848F3D1_9BURK</name>
<feature type="domain" description="ABC transporter" evidence="12">
    <location>
        <begin position="341"/>
        <end position="575"/>
    </location>
</feature>
<dbReference type="InterPro" id="IPR011527">
    <property type="entry name" value="ABC1_TM_dom"/>
</dbReference>
<keyword evidence="5" id="KW-0547">Nucleotide-binding</keyword>